<protein>
    <submittedName>
        <fullName evidence="1">Uncharacterized protein</fullName>
    </submittedName>
</protein>
<feature type="non-terminal residue" evidence="1">
    <location>
        <position position="1"/>
    </location>
</feature>
<name>A0A1X0QYX3_RHIZD</name>
<accession>A0A1X0QYX3</accession>
<dbReference type="OrthoDB" id="2283132at2759"/>
<reference evidence="1" key="1">
    <citation type="journal article" date="2016" name="Proc. Natl. Acad. Sci. U.S.A.">
        <title>Lipid metabolic changes in an early divergent fungus govern the establishment of a mutualistic symbiosis with endobacteria.</title>
        <authorList>
            <person name="Lastovetsky O.A."/>
            <person name="Gaspar M.L."/>
            <person name="Mondo S.J."/>
            <person name="LaButti K.M."/>
            <person name="Sandor L."/>
            <person name="Grigoriev I.V."/>
            <person name="Henry S.A."/>
            <person name="Pawlowska T.E."/>
        </authorList>
    </citation>
    <scope>NUCLEOTIDE SEQUENCE [LARGE SCALE GENOMIC DNA]</scope>
    <source>
        <strain evidence="1">ATCC 52814</strain>
    </source>
</reference>
<gene>
    <name evidence="1" type="ORF">BCV72DRAFT_186131</name>
</gene>
<organism evidence="1">
    <name type="scientific">Rhizopus microsporus var. microsporus</name>
    <dbReference type="NCBI Taxonomy" id="86635"/>
    <lineage>
        <taxon>Eukaryota</taxon>
        <taxon>Fungi</taxon>
        <taxon>Fungi incertae sedis</taxon>
        <taxon>Mucoromycota</taxon>
        <taxon>Mucoromycotina</taxon>
        <taxon>Mucoromycetes</taxon>
        <taxon>Mucorales</taxon>
        <taxon>Mucorineae</taxon>
        <taxon>Rhizopodaceae</taxon>
        <taxon>Rhizopus</taxon>
    </lineage>
</organism>
<dbReference type="Proteomes" id="UP000242414">
    <property type="component" value="Unassembled WGS sequence"/>
</dbReference>
<proteinExistence type="predicted"/>
<dbReference type="VEuPathDB" id="FungiDB:BCV72DRAFT_186131"/>
<dbReference type="EMBL" id="KV921957">
    <property type="protein sequence ID" value="ORE04949.1"/>
    <property type="molecule type" value="Genomic_DNA"/>
</dbReference>
<evidence type="ECO:0000313" key="1">
    <source>
        <dbReference type="EMBL" id="ORE04949.1"/>
    </source>
</evidence>
<feature type="non-terminal residue" evidence="1">
    <location>
        <position position="182"/>
    </location>
</feature>
<sequence length="182" mass="20812">IKLYKAAPAGRMAAIAERTAQNWAKRLKEGPEWDIYEKQTNRVNRKKSRLQERHKNYIRELYDNNPFATIKDVVDDLTKVFEGFSLKSTVVGSFISNECNLSIKRVTRHPVARNSDTKLDHRIKWVQGMAKLNMSFLQNCVFTDEAGFDINMRPAYARSERNTPAVVTTPTTQAVSYTILGA</sequence>
<dbReference type="AlphaFoldDB" id="A0A1X0QYX3"/>